<dbReference type="InterPro" id="IPR006162">
    <property type="entry name" value="Ppantetheine_attach_site"/>
</dbReference>
<evidence type="ECO:0000259" key="6">
    <source>
        <dbReference type="PROSITE" id="PS52004"/>
    </source>
</evidence>
<evidence type="ECO:0000256" key="4">
    <source>
        <dbReference type="SAM" id="MobiDB-lite"/>
    </source>
</evidence>
<dbReference type="SMART" id="SM00823">
    <property type="entry name" value="PKS_PP"/>
    <property type="match status" value="2"/>
</dbReference>
<name>A0A3N1GX65_9PSEU</name>
<dbReference type="Gene3D" id="3.30.70.3290">
    <property type="match status" value="2"/>
</dbReference>
<dbReference type="Gene3D" id="3.40.50.720">
    <property type="entry name" value="NAD(P)-binding Rossmann-like Domain"/>
    <property type="match status" value="1"/>
</dbReference>
<dbReference type="SMART" id="SM00825">
    <property type="entry name" value="PKS_KS"/>
    <property type="match status" value="1"/>
</dbReference>
<evidence type="ECO:0000256" key="2">
    <source>
        <dbReference type="ARBA" id="ARBA00022553"/>
    </source>
</evidence>
<dbReference type="Gene3D" id="3.40.47.10">
    <property type="match status" value="1"/>
</dbReference>
<feature type="domain" description="Carrier" evidence="5">
    <location>
        <begin position="1111"/>
        <end position="1186"/>
    </location>
</feature>
<dbReference type="AlphaFoldDB" id="A0A3N1GX65"/>
<feature type="region of interest" description="Disordered" evidence="4">
    <location>
        <begin position="1184"/>
        <end position="1203"/>
    </location>
</feature>
<dbReference type="InterPro" id="IPR020841">
    <property type="entry name" value="PKS_Beta-ketoAc_synthase_dom"/>
</dbReference>
<evidence type="ECO:0000256" key="3">
    <source>
        <dbReference type="ARBA" id="ARBA00022679"/>
    </source>
</evidence>
<comment type="caution">
    <text evidence="7">The sequence shown here is derived from an EMBL/GenBank/DDBJ whole genome shotgun (WGS) entry which is preliminary data.</text>
</comment>
<evidence type="ECO:0000313" key="8">
    <source>
        <dbReference type="Proteomes" id="UP000268727"/>
    </source>
</evidence>
<dbReference type="GO" id="GO:0031177">
    <property type="term" value="F:phosphopantetheine binding"/>
    <property type="evidence" value="ECO:0007669"/>
    <property type="project" value="InterPro"/>
</dbReference>
<dbReference type="CDD" id="cd00833">
    <property type="entry name" value="PKS"/>
    <property type="match status" value="1"/>
</dbReference>
<dbReference type="OrthoDB" id="9778690at2"/>
<keyword evidence="1" id="KW-0596">Phosphopantetheine</keyword>
<dbReference type="Pfam" id="PF00109">
    <property type="entry name" value="ketoacyl-synt"/>
    <property type="match status" value="1"/>
</dbReference>
<keyword evidence="3" id="KW-0808">Transferase</keyword>
<dbReference type="InterPro" id="IPR057326">
    <property type="entry name" value="KR_dom"/>
</dbReference>
<dbReference type="GO" id="GO:0004315">
    <property type="term" value="F:3-oxoacyl-[acyl-carrier-protein] synthase activity"/>
    <property type="evidence" value="ECO:0007669"/>
    <property type="project" value="InterPro"/>
</dbReference>
<dbReference type="InterPro" id="IPR013968">
    <property type="entry name" value="PKS_KR"/>
</dbReference>
<feature type="domain" description="Ketosynthase family 3 (KS3)" evidence="6">
    <location>
        <begin position="89"/>
        <end position="513"/>
    </location>
</feature>
<dbReference type="InterPro" id="IPR020806">
    <property type="entry name" value="PKS_PP-bd"/>
</dbReference>
<dbReference type="Pfam" id="PF16197">
    <property type="entry name" value="KAsynt_C_assoc"/>
    <property type="match status" value="1"/>
</dbReference>
<evidence type="ECO:0000313" key="7">
    <source>
        <dbReference type="EMBL" id="ROP34828.1"/>
    </source>
</evidence>
<gene>
    <name evidence="7" type="ORF">EDD40_0032</name>
</gene>
<dbReference type="PANTHER" id="PTHR43775:SF51">
    <property type="entry name" value="INACTIVE PHENOLPHTHIOCEROL SYNTHESIS POLYKETIDE SYNTHASE TYPE I PKS1-RELATED"/>
    <property type="match status" value="1"/>
</dbReference>
<dbReference type="GO" id="GO:0006633">
    <property type="term" value="P:fatty acid biosynthetic process"/>
    <property type="evidence" value="ECO:0007669"/>
    <property type="project" value="InterPro"/>
</dbReference>
<dbReference type="EMBL" id="RJKM01000001">
    <property type="protein sequence ID" value="ROP34828.1"/>
    <property type="molecule type" value="Genomic_DNA"/>
</dbReference>
<dbReference type="Pfam" id="PF00550">
    <property type="entry name" value="PP-binding"/>
    <property type="match status" value="2"/>
</dbReference>
<dbReference type="SUPFAM" id="SSF53901">
    <property type="entry name" value="Thiolase-like"/>
    <property type="match status" value="1"/>
</dbReference>
<dbReference type="SMART" id="SM00822">
    <property type="entry name" value="PKS_KR"/>
    <property type="match status" value="1"/>
</dbReference>
<proteinExistence type="predicted"/>
<dbReference type="InterPro" id="IPR036736">
    <property type="entry name" value="ACP-like_sf"/>
</dbReference>
<dbReference type="FunFam" id="3.40.47.10:FF:000019">
    <property type="entry name" value="Polyketide synthase type I"/>
    <property type="match status" value="1"/>
</dbReference>
<dbReference type="GO" id="GO:0004312">
    <property type="term" value="F:fatty acid synthase activity"/>
    <property type="evidence" value="ECO:0007669"/>
    <property type="project" value="TreeGrafter"/>
</dbReference>
<dbReference type="PROSITE" id="PS50075">
    <property type="entry name" value="CARRIER"/>
    <property type="match status" value="2"/>
</dbReference>
<evidence type="ECO:0000259" key="5">
    <source>
        <dbReference type="PROSITE" id="PS50075"/>
    </source>
</evidence>
<dbReference type="Pfam" id="PF08659">
    <property type="entry name" value="KR"/>
    <property type="match status" value="1"/>
</dbReference>
<dbReference type="Pfam" id="PF02801">
    <property type="entry name" value="Ketoacyl-synt_C"/>
    <property type="match status" value="1"/>
</dbReference>
<dbReference type="InterPro" id="IPR014030">
    <property type="entry name" value="Ketoacyl_synth_N"/>
</dbReference>
<dbReference type="PROSITE" id="PS00012">
    <property type="entry name" value="PHOSPHOPANTETHEINE"/>
    <property type="match status" value="1"/>
</dbReference>
<dbReference type="InterPro" id="IPR032821">
    <property type="entry name" value="PKS_assoc"/>
</dbReference>
<accession>A0A3N1GX65</accession>
<dbReference type="SMART" id="SM01294">
    <property type="entry name" value="PKS_PP_betabranch"/>
    <property type="match status" value="1"/>
</dbReference>
<dbReference type="SUPFAM" id="SSF51735">
    <property type="entry name" value="NAD(P)-binding Rossmann-fold domains"/>
    <property type="match status" value="2"/>
</dbReference>
<organism evidence="7 8">
    <name type="scientific">Saccharothrix texasensis</name>
    <dbReference type="NCBI Taxonomy" id="103734"/>
    <lineage>
        <taxon>Bacteria</taxon>
        <taxon>Bacillati</taxon>
        <taxon>Actinomycetota</taxon>
        <taxon>Actinomycetes</taxon>
        <taxon>Pseudonocardiales</taxon>
        <taxon>Pseudonocardiaceae</taxon>
        <taxon>Saccharothrix</taxon>
    </lineage>
</organism>
<dbReference type="SUPFAM" id="SSF47336">
    <property type="entry name" value="ACP-like"/>
    <property type="match status" value="2"/>
</dbReference>
<sequence>MPVPGERALLRAVHREIRAVLGADVRAHDRSTWRDLGTRTADANRLRDRLTAALGVDLPSTFVFDHPTPQDLVRAVLGRAGPAARPPAGEPIAVIGMACRFPLGITTPEGLWEMVDGGVDAIGDVPTDRGWDLDQLLDPTPGLAGRSATGKGAFLTGAADFDAEFFGISPREARAMHPQQRLLLETSWEAVEDAGIDPASLRGEQVGVFVGAMNVDYGPRMHQAPADVQGAVLTGTTLSVASGRISYVFGFEGPALTIDTGCSASSVSIHQACRSLRSGESTLALAGGVSVLTTPGLYTEFTKQGGLAPDGRAKSFSADADGTSWGEAVGVLALARLDDALRLGYPVHAVIRGSAVNHDGSSNGLTAPNGTAQQRVIRQALADAGLAPADVDAVEAHGTGTRLGDPIEANAVIAVYGRDRDTPLWLGSLKSNIGHTQISSGVGGVLKVVMAMRHGVLPRTLHAERPTTRVDWSAGDVRLLREPVPWPRGRRPRRAGVSSFGISGTNTHIVLEEPPLPAPVARTAVGVAPCVLSAKTAQALRAQAERLHAHVTAHPALAVEEIGAAMAAKARFEHRAVVLAGDRDELLAGLDAVARDVTAPNVVRAAARPVDGVVVVRRGGGGVTGFADDLPVLVLDPAEAAARADALVADGYELFVGDVAGLRVEGAVVVESGPRELLARAEAHGAVVDWSGAFGGARPAPVPTYPFQRKRFWLDAPADEGFAPNRPAELLEVAWTPVADPGGQGAFTALTAPDGDPRTAVAAVLARLRDTAGPLVVHLPGDGVAHAAVAGLVRSAQAEQPGRIVLLHGDADFAAAARSGEPEVRVVGGRVSAARLAPAAPTTRPPLSLGEAVLVTGATGALGAQVARHLVRRHGVRDLVLTSRRGPAAAGAAELVADLRAAGAAVRLVACDLADRAAVADLLRHPVDAVVHAAGVFADAPLTEWDDARLAAVFEPKVTAALHLHDLARDAVFVAFSSISAVTGGVGLGAYSAANAALDGLVRDRLAAGLPAVSLGWGPWAEARGMLRHFDDADHRRLARIGLVPLTTRQALALLDEALERGGGVVVPAVFDRASLRAEIPPPLLRGLVPGEGAPVRESAVDMLDAVARRAWVDGLVRGEAAAILGHGDPAAVDGARPFLTLGFDSVTTVELVTRLSRATGVTLPVTALFSHPTARELADHLADALAPPAPPPGPAAPDEPSIDDLDVDELIALAMSGGAR</sequence>
<dbReference type="PANTHER" id="PTHR43775">
    <property type="entry name" value="FATTY ACID SYNTHASE"/>
    <property type="match status" value="1"/>
</dbReference>
<dbReference type="PROSITE" id="PS52004">
    <property type="entry name" value="KS3_2"/>
    <property type="match status" value="1"/>
</dbReference>
<dbReference type="InterPro" id="IPR014031">
    <property type="entry name" value="Ketoacyl_synth_C"/>
</dbReference>
<feature type="compositionally biased region" description="Pro residues" evidence="4">
    <location>
        <begin position="1188"/>
        <end position="1198"/>
    </location>
</feature>
<dbReference type="InterPro" id="IPR050091">
    <property type="entry name" value="PKS_NRPS_Biosynth_Enz"/>
</dbReference>
<dbReference type="InterPro" id="IPR036291">
    <property type="entry name" value="NAD(P)-bd_dom_sf"/>
</dbReference>
<dbReference type="Gene3D" id="1.10.1200.10">
    <property type="entry name" value="ACP-like"/>
    <property type="match status" value="2"/>
</dbReference>
<evidence type="ECO:0000256" key="1">
    <source>
        <dbReference type="ARBA" id="ARBA00022450"/>
    </source>
</evidence>
<dbReference type="CDD" id="cd08956">
    <property type="entry name" value="KR_3_FAS_SDR_x"/>
    <property type="match status" value="1"/>
</dbReference>
<dbReference type="InterPro" id="IPR018201">
    <property type="entry name" value="Ketoacyl_synth_AS"/>
</dbReference>
<dbReference type="InterPro" id="IPR016039">
    <property type="entry name" value="Thiolase-like"/>
</dbReference>
<feature type="domain" description="Carrier" evidence="5">
    <location>
        <begin position="4"/>
        <end position="80"/>
    </location>
</feature>
<dbReference type="PROSITE" id="PS00606">
    <property type="entry name" value="KS3_1"/>
    <property type="match status" value="1"/>
</dbReference>
<reference evidence="7 8" key="1">
    <citation type="submission" date="2018-11" db="EMBL/GenBank/DDBJ databases">
        <title>Sequencing the genomes of 1000 actinobacteria strains.</title>
        <authorList>
            <person name="Klenk H.-P."/>
        </authorList>
    </citation>
    <scope>NUCLEOTIDE SEQUENCE [LARGE SCALE GENOMIC DNA]</scope>
    <source>
        <strain evidence="7 8">DSM 44231</strain>
    </source>
</reference>
<keyword evidence="8" id="KW-1185">Reference proteome</keyword>
<dbReference type="InterPro" id="IPR009081">
    <property type="entry name" value="PP-bd_ACP"/>
</dbReference>
<protein>
    <submittedName>
        <fullName evidence="7">Phosphopantetheine binding protein</fullName>
    </submittedName>
</protein>
<keyword evidence="2" id="KW-0597">Phosphoprotein</keyword>
<dbReference type="Proteomes" id="UP000268727">
    <property type="component" value="Unassembled WGS sequence"/>
</dbReference>